<dbReference type="InterPro" id="IPR000838">
    <property type="entry name" value="RNA_pol_sigma70_ECF_CS"/>
</dbReference>
<evidence type="ECO:0000259" key="8">
    <source>
        <dbReference type="Pfam" id="PF08281"/>
    </source>
</evidence>
<dbReference type="InterPro" id="IPR039425">
    <property type="entry name" value="RNA_pol_sigma-70-like"/>
</dbReference>
<feature type="domain" description="RNA polymerase sigma-70 region 2" evidence="7">
    <location>
        <begin position="40"/>
        <end position="104"/>
    </location>
</feature>
<dbReference type="PROSITE" id="PS01063">
    <property type="entry name" value="SIGMA70_ECF"/>
    <property type="match status" value="1"/>
</dbReference>
<dbReference type="GO" id="GO:0006352">
    <property type="term" value="P:DNA-templated transcription initiation"/>
    <property type="evidence" value="ECO:0007669"/>
    <property type="project" value="InterPro"/>
</dbReference>
<dbReference type="PANTHER" id="PTHR43133">
    <property type="entry name" value="RNA POLYMERASE ECF-TYPE SIGMA FACTO"/>
    <property type="match status" value="1"/>
</dbReference>
<dbReference type="SUPFAM" id="SSF88659">
    <property type="entry name" value="Sigma3 and sigma4 domains of RNA polymerase sigma factors"/>
    <property type="match status" value="1"/>
</dbReference>
<dbReference type="CDD" id="cd06171">
    <property type="entry name" value="Sigma70_r4"/>
    <property type="match status" value="1"/>
</dbReference>
<organism evidence="9 10">
    <name type="scientific">Paenibacillus taihuensis</name>
    <dbReference type="NCBI Taxonomy" id="1156355"/>
    <lineage>
        <taxon>Bacteria</taxon>
        <taxon>Bacillati</taxon>
        <taxon>Bacillota</taxon>
        <taxon>Bacilli</taxon>
        <taxon>Bacillales</taxon>
        <taxon>Paenibacillaceae</taxon>
        <taxon>Paenibacillus</taxon>
    </lineage>
</organism>
<sequence length="612" mass="69228">MHGAQGQHAANQPNNLAKNTHDRELVERAQLGDTEAFGELIAAHRDKARQWAERMTQDPHMADDIVQDALIRAFLHLGSLTDSTRFLPWLHKIIRNQAAMRLRRGGPYRHEQPFTAFESVKRSSPKSGFAKGAASSNSSSVNWDDLDSILHHLSKGGRQAASVGESVHDDPAEQLLRKEMFETIHVLLHCLNRKERQIFEAYFFKQCSPETIAEMYETTTGTVYTYLHRSRRKLREAHNVNVYFQGLQPIRGGSVMTRKKQIHLPPWSREQMAANSLVDRVAQLLAALDDPRPMAQLMGLSGFAFRMKISNRTTYADGLYIYDWRQVIPQFLAKLGYEATILCGQLSGMPVPLLGAAERFPVVFPIEESVLPFIRKYIDQGMPLLYFDTLAERPYVHEWSLVYGYDDEQRVIHLTDRMSAQGKTLRYDDVTDNPLRFLVGIDGKQTNHPESTTLQANLNALHFAVQYARQGCSYSPTTVYLSYSSGLAAYERWIGFMHKDAGVMPNRYGMSQLSLVYGEAKRQAAQYLRESFIEGEPMRLLLLGAEAYDQAAEAFEQISARMPFGSSQSISASPQTELLAACSTDLSTARDFEAAAISYIEKALLLWETERI</sequence>
<keyword evidence="2 6" id="KW-0805">Transcription regulation</keyword>
<dbReference type="InterPro" id="IPR013249">
    <property type="entry name" value="RNA_pol_sigma70_r4_t2"/>
</dbReference>
<dbReference type="GO" id="GO:0016987">
    <property type="term" value="F:sigma factor activity"/>
    <property type="evidence" value="ECO:0007669"/>
    <property type="project" value="UniProtKB-KW"/>
</dbReference>
<evidence type="ECO:0000256" key="6">
    <source>
        <dbReference type="RuleBase" id="RU000716"/>
    </source>
</evidence>
<dbReference type="InterPro" id="IPR036388">
    <property type="entry name" value="WH-like_DNA-bd_sf"/>
</dbReference>
<dbReference type="InterPro" id="IPR014284">
    <property type="entry name" value="RNA_pol_sigma-70_dom"/>
</dbReference>
<dbReference type="Gene3D" id="1.10.1740.10">
    <property type="match status" value="1"/>
</dbReference>
<dbReference type="Proteomes" id="UP000256304">
    <property type="component" value="Unassembled WGS sequence"/>
</dbReference>
<dbReference type="InterPro" id="IPR007627">
    <property type="entry name" value="RNA_pol_sigma70_r2"/>
</dbReference>
<dbReference type="NCBIfam" id="TIGR02937">
    <property type="entry name" value="sigma70-ECF"/>
    <property type="match status" value="1"/>
</dbReference>
<dbReference type="InterPro" id="IPR013324">
    <property type="entry name" value="RNA_pol_sigma_r3/r4-like"/>
</dbReference>
<gene>
    <name evidence="9" type="ORF">A8990_12286</name>
</gene>
<keyword evidence="4 6" id="KW-0238">DNA-binding</keyword>
<proteinExistence type="inferred from homology"/>
<dbReference type="AlphaFoldDB" id="A0A3D9RTT4"/>
<protein>
    <recommendedName>
        <fullName evidence="6">RNA polymerase sigma factor</fullName>
    </recommendedName>
</protein>
<accession>A0A3D9RTT4</accession>
<evidence type="ECO:0000256" key="5">
    <source>
        <dbReference type="ARBA" id="ARBA00023163"/>
    </source>
</evidence>
<keyword evidence="5 6" id="KW-0804">Transcription</keyword>
<dbReference type="Gene3D" id="1.10.10.10">
    <property type="entry name" value="Winged helix-like DNA-binding domain superfamily/Winged helix DNA-binding domain"/>
    <property type="match status" value="1"/>
</dbReference>
<evidence type="ECO:0000256" key="2">
    <source>
        <dbReference type="ARBA" id="ARBA00023015"/>
    </source>
</evidence>
<name>A0A3D9RTT4_9BACL</name>
<evidence type="ECO:0000313" key="10">
    <source>
        <dbReference type="Proteomes" id="UP000256304"/>
    </source>
</evidence>
<keyword evidence="3 6" id="KW-0731">Sigma factor</keyword>
<comment type="caution">
    <text evidence="9">The sequence shown here is derived from an EMBL/GenBank/DDBJ whole genome shotgun (WGS) entry which is preliminary data.</text>
</comment>
<reference evidence="9 10" key="1">
    <citation type="submission" date="2018-08" db="EMBL/GenBank/DDBJ databases">
        <title>Genomic Encyclopedia of Type Strains, Phase III (KMG-III): the genomes of soil and plant-associated and newly described type strains.</title>
        <authorList>
            <person name="Whitman W."/>
        </authorList>
    </citation>
    <scope>NUCLEOTIDE SEQUENCE [LARGE SCALE GENOMIC DNA]</scope>
    <source>
        <strain evidence="9 10">CGMCC 1.10966</strain>
    </source>
</reference>
<dbReference type="EMBL" id="QTTN01000022">
    <property type="protein sequence ID" value="REE80132.1"/>
    <property type="molecule type" value="Genomic_DNA"/>
</dbReference>
<dbReference type="GO" id="GO:0006950">
    <property type="term" value="P:response to stress"/>
    <property type="evidence" value="ECO:0007669"/>
    <property type="project" value="UniProtKB-ARBA"/>
</dbReference>
<comment type="similarity">
    <text evidence="1 6">Belongs to the sigma-70 factor family. ECF subfamily.</text>
</comment>
<dbReference type="Pfam" id="PF08281">
    <property type="entry name" value="Sigma70_r4_2"/>
    <property type="match status" value="1"/>
</dbReference>
<evidence type="ECO:0000313" key="9">
    <source>
        <dbReference type="EMBL" id="REE80132.1"/>
    </source>
</evidence>
<evidence type="ECO:0000256" key="4">
    <source>
        <dbReference type="ARBA" id="ARBA00023125"/>
    </source>
</evidence>
<dbReference type="SUPFAM" id="SSF88946">
    <property type="entry name" value="Sigma2 domain of RNA polymerase sigma factors"/>
    <property type="match status" value="1"/>
</dbReference>
<dbReference type="Pfam" id="PF04542">
    <property type="entry name" value="Sigma70_r2"/>
    <property type="match status" value="1"/>
</dbReference>
<evidence type="ECO:0000256" key="1">
    <source>
        <dbReference type="ARBA" id="ARBA00010641"/>
    </source>
</evidence>
<evidence type="ECO:0000256" key="3">
    <source>
        <dbReference type="ARBA" id="ARBA00023082"/>
    </source>
</evidence>
<dbReference type="PANTHER" id="PTHR43133:SF51">
    <property type="entry name" value="RNA POLYMERASE SIGMA FACTOR"/>
    <property type="match status" value="1"/>
</dbReference>
<dbReference type="InterPro" id="IPR013325">
    <property type="entry name" value="RNA_pol_sigma_r2"/>
</dbReference>
<dbReference type="GO" id="GO:0003677">
    <property type="term" value="F:DNA binding"/>
    <property type="evidence" value="ECO:0007669"/>
    <property type="project" value="UniProtKB-KW"/>
</dbReference>
<evidence type="ECO:0000259" key="7">
    <source>
        <dbReference type="Pfam" id="PF04542"/>
    </source>
</evidence>
<keyword evidence="10" id="KW-1185">Reference proteome</keyword>
<feature type="domain" description="RNA polymerase sigma factor 70 region 4 type 2" evidence="8">
    <location>
        <begin position="183"/>
        <end position="234"/>
    </location>
</feature>